<proteinExistence type="predicted"/>
<evidence type="ECO:0000313" key="2">
    <source>
        <dbReference type="EMBL" id="EQB13430.1"/>
    </source>
</evidence>
<feature type="domain" description="Tetracyclin repressor-like C-terminal group 31" evidence="1">
    <location>
        <begin position="74"/>
        <end position="152"/>
    </location>
</feature>
<comment type="caution">
    <text evidence="2">The sequence shown here is derived from an EMBL/GenBank/DDBJ whole genome shotgun (WGS) entry which is preliminary data.</text>
</comment>
<dbReference type="InterPro" id="IPR009057">
    <property type="entry name" value="Homeodomain-like_sf"/>
</dbReference>
<accession>T0INQ1</accession>
<gene>
    <name evidence="2" type="ORF">RLDS_17000</name>
</gene>
<dbReference type="AlphaFoldDB" id="T0INQ1"/>
<dbReference type="InterPro" id="IPR041583">
    <property type="entry name" value="TetR_C_31"/>
</dbReference>
<name>T0INQ1_9SPHN</name>
<organism evidence="2 3">
    <name type="scientific">Sphingobium lactosutens DS20</name>
    <dbReference type="NCBI Taxonomy" id="1331060"/>
    <lineage>
        <taxon>Bacteria</taxon>
        <taxon>Pseudomonadati</taxon>
        <taxon>Pseudomonadota</taxon>
        <taxon>Alphaproteobacteria</taxon>
        <taxon>Sphingomonadales</taxon>
        <taxon>Sphingomonadaceae</taxon>
        <taxon>Sphingobium</taxon>
    </lineage>
</organism>
<dbReference type="eggNOG" id="COG3226">
    <property type="taxonomic scope" value="Bacteria"/>
</dbReference>
<keyword evidence="3" id="KW-1185">Reference proteome</keyword>
<dbReference type="Proteomes" id="UP000015531">
    <property type="component" value="Unassembled WGS sequence"/>
</dbReference>
<dbReference type="Gene3D" id="1.10.357.10">
    <property type="entry name" value="Tetracycline Repressor, domain 2"/>
    <property type="match status" value="1"/>
</dbReference>
<dbReference type="EMBL" id="ATDP01000097">
    <property type="protein sequence ID" value="EQB13430.1"/>
    <property type="molecule type" value="Genomic_DNA"/>
</dbReference>
<dbReference type="SUPFAM" id="SSF46689">
    <property type="entry name" value="Homeodomain-like"/>
    <property type="match status" value="1"/>
</dbReference>
<evidence type="ECO:0000259" key="1">
    <source>
        <dbReference type="Pfam" id="PF17940"/>
    </source>
</evidence>
<dbReference type="Pfam" id="PF17940">
    <property type="entry name" value="TetR_C_31"/>
    <property type="match status" value="1"/>
</dbReference>
<protein>
    <recommendedName>
        <fullName evidence="1">Tetracyclin repressor-like C-terminal group 31 domain-containing protein</fullName>
    </recommendedName>
</protein>
<sequence>MEAGMLVLAQSGSRGLTHREVDRLAGLPLGSTSNYYRKRIDLLVAVGAQVMALDLADTRELKERLAADGPVTNGSVARHVRQMVQHWSSPSQRMRGLARVEILVEMIRSRELREAVSGLTAQAAESFSSIFSQLGSPHPFLSAELFLRLLTSIDLLILSDLHREGRDTMIASLVIDWIELALSAASLKDR</sequence>
<dbReference type="PATRIC" id="fig|1331060.3.peg.3272"/>
<evidence type="ECO:0000313" key="3">
    <source>
        <dbReference type="Proteomes" id="UP000015531"/>
    </source>
</evidence>
<reference evidence="2 3" key="1">
    <citation type="journal article" date="2013" name="Genome Announc.">
        <title>Draft Genome Sequence of Sphingobium lactosutens Strain DS20T, Isolated from a Hexachlorocyclohexane Dumpsite.</title>
        <authorList>
            <person name="Kumar R."/>
            <person name="Dwivedi V."/>
            <person name="Negi V."/>
            <person name="Khurana J.P."/>
            <person name="Lal R."/>
        </authorList>
    </citation>
    <scope>NUCLEOTIDE SEQUENCE [LARGE SCALE GENOMIC DNA]</scope>
    <source>
        <strain evidence="2 3">DS20</strain>
    </source>
</reference>